<evidence type="ECO:0000256" key="6">
    <source>
        <dbReference type="ARBA" id="ARBA00023136"/>
    </source>
</evidence>
<accession>A0A2T0TGE4</accession>
<comment type="subcellular location">
    <subcellularLocation>
        <location evidence="1">Cell membrane</location>
        <topology evidence="1">Multi-pass membrane protein</topology>
    </subcellularLocation>
</comment>
<proteinExistence type="inferred from homology"/>
<evidence type="ECO:0000256" key="7">
    <source>
        <dbReference type="ARBA" id="ARBA00024033"/>
    </source>
</evidence>
<sequence>MTGSALVTRLDVRGVWWVFVVVALAYAVVRGLGSGLVDLHVYRTGGEVWLTGGRLYDDFPGVLPFTYPPFAAVLFSALALPPWPVVMALWTAAGLALFTVACQVAARHDALPRTGLGLAAASLLLEPVRGTLELGQVNLLLIGLVAADCLLPRTPWPRGLLVGIAAAVKLTPAVFVLFFLSRRRWRPALTAAAAFAACGGLGWALAPRDSESFWFHAVLDPQRVGGLAYSGNQSLHGLLFRLGAPDLLWPVLCVVVLVATAVLLPRVRDDLTAVVAVAAAGLLVSPVSWSHHWVWVAPALLVLRGRTRVVAALVFAVGPHWLLPKSRDRELDWTWWQHVVGNTYVWLALAFLVALLIRGGRAASTTGVGAAPDRLETDPAIAFAAERSPRWRGR</sequence>
<feature type="transmembrane region" description="Helical" evidence="8">
    <location>
        <begin position="87"/>
        <end position="106"/>
    </location>
</feature>
<feature type="transmembrane region" description="Helical" evidence="8">
    <location>
        <begin position="187"/>
        <end position="206"/>
    </location>
</feature>
<organism evidence="9 10">
    <name type="scientific">Umezawaea tangerina</name>
    <dbReference type="NCBI Taxonomy" id="84725"/>
    <lineage>
        <taxon>Bacteria</taxon>
        <taxon>Bacillati</taxon>
        <taxon>Actinomycetota</taxon>
        <taxon>Actinomycetes</taxon>
        <taxon>Pseudonocardiales</taxon>
        <taxon>Pseudonocardiaceae</taxon>
        <taxon>Umezawaea</taxon>
    </lineage>
</organism>
<evidence type="ECO:0000313" key="10">
    <source>
        <dbReference type="Proteomes" id="UP000239494"/>
    </source>
</evidence>
<evidence type="ECO:0000313" key="9">
    <source>
        <dbReference type="EMBL" id="PRY44693.1"/>
    </source>
</evidence>
<dbReference type="AlphaFoldDB" id="A0A2T0TGE4"/>
<comment type="caution">
    <text evidence="9">The sequence shown here is derived from an EMBL/GenBank/DDBJ whole genome shotgun (WGS) entry which is preliminary data.</text>
</comment>
<dbReference type="GO" id="GO:0016758">
    <property type="term" value="F:hexosyltransferase activity"/>
    <property type="evidence" value="ECO:0007669"/>
    <property type="project" value="InterPro"/>
</dbReference>
<feature type="transmembrane region" description="Helical" evidence="8">
    <location>
        <begin position="62"/>
        <end position="80"/>
    </location>
</feature>
<dbReference type="EMBL" id="PVTF01000002">
    <property type="protein sequence ID" value="PRY44693.1"/>
    <property type="molecule type" value="Genomic_DNA"/>
</dbReference>
<keyword evidence="10" id="KW-1185">Reference proteome</keyword>
<feature type="transmembrane region" description="Helical" evidence="8">
    <location>
        <begin position="12"/>
        <end position="29"/>
    </location>
</feature>
<evidence type="ECO:0000256" key="3">
    <source>
        <dbReference type="ARBA" id="ARBA00022679"/>
    </source>
</evidence>
<evidence type="ECO:0000256" key="4">
    <source>
        <dbReference type="ARBA" id="ARBA00022692"/>
    </source>
</evidence>
<dbReference type="GO" id="GO:0005886">
    <property type="term" value="C:plasma membrane"/>
    <property type="evidence" value="ECO:0007669"/>
    <property type="project" value="UniProtKB-SubCell"/>
</dbReference>
<dbReference type="Pfam" id="PF09594">
    <property type="entry name" value="GT87"/>
    <property type="match status" value="1"/>
</dbReference>
<evidence type="ECO:0000256" key="2">
    <source>
        <dbReference type="ARBA" id="ARBA00022475"/>
    </source>
</evidence>
<keyword evidence="4 8" id="KW-0812">Transmembrane</keyword>
<dbReference type="Proteomes" id="UP000239494">
    <property type="component" value="Unassembled WGS sequence"/>
</dbReference>
<keyword evidence="6 8" id="KW-0472">Membrane</keyword>
<evidence type="ECO:0000256" key="5">
    <source>
        <dbReference type="ARBA" id="ARBA00022989"/>
    </source>
</evidence>
<feature type="transmembrane region" description="Helical" evidence="8">
    <location>
        <begin position="247"/>
        <end position="264"/>
    </location>
</feature>
<gene>
    <name evidence="9" type="ORF">CLV43_102258</name>
</gene>
<feature type="transmembrane region" description="Helical" evidence="8">
    <location>
        <begin position="160"/>
        <end position="180"/>
    </location>
</feature>
<evidence type="ECO:0000256" key="8">
    <source>
        <dbReference type="SAM" id="Phobius"/>
    </source>
</evidence>
<keyword evidence="3 9" id="KW-0808">Transferase</keyword>
<protein>
    <submittedName>
        <fullName evidence="9">Alpha-1,2-mannosyltransferase</fullName>
    </submittedName>
</protein>
<evidence type="ECO:0000256" key="1">
    <source>
        <dbReference type="ARBA" id="ARBA00004651"/>
    </source>
</evidence>
<dbReference type="OrthoDB" id="9774600at2"/>
<keyword evidence="2" id="KW-1003">Cell membrane</keyword>
<keyword evidence="9" id="KW-0328">Glycosyltransferase</keyword>
<feature type="transmembrane region" description="Helical" evidence="8">
    <location>
        <begin position="271"/>
        <end position="289"/>
    </location>
</feature>
<dbReference type="InterPro" id="IPR018584">
    <property type="entry name" value="GT87"/>
</dbReference>
<reference evidence="9 10" key="1">
    <citation type="submission" date="2018-03" db="EMBL/GenBank/DDBJ databases">
        <title>Genomic Encyclopedia of Archaeal and Bacterial Type Strains, Phase II (KMG-II): from individual species to whole genera.</title>
        <authorList>
            <person name="Goeker M."/>
        </authorList>
    </citation>
    <scope>NUCLEOTIDE SEQUENCE [LARGE SCALE GENOMIC DNA]</scope>
    <source>
        <strain evidence="9 10">DSM 44720</strain>
    </source>
</reference>
<dbReference type="RefSeq" id="WP_106186293.1">
    <property type="nucleotide sequence ID" value="NZ_PVTF01000002.1"/>
</dbReference>
<feature type="transmembrane region" description="Helical" evidence="8">
    <location>
        <begin position="335"/>
        <end position="357"/>
    </location>
</feature>
<name>A0A2T0TGE4_9PSEU</name>
<keyword evidence="5 8" id="KW-1133">Transmembrane helix</keyword>
<comment type="similarity">
    <text evidence="7">Belongs to the glycosyltransferase 87 family.</text>
</comment>